<dbReference type="EMBL" id="CAJNIZ010016413">
    <property type="protein sequence ID" value="CAE7385493.1"/>
    <property type="molecule type" value="Genomic_DNA"/>
</dbReference>
<dbReference type="InterPro" id="IPR045088">
    <property type="entry name" value="ALAT1/2-like"/>
</dbReference>
<comment type="caution">
    <text evidence="8">The sequence shown here is derived from an EMBL/GenBank/DDBJ whole genome shotgun (WGS) entry which is preliminary data.</text>
</comment>
<dbReference type="Gene3D" id="3.40.640.10">
    <property type="entry name" value="Type I PLP-dependent aspartate aminotransferase-like (Major domain)"/>
    <property type="match status" value="1"/>
</dbReference>
<evidence type="ECO:0000259" key="7">
    <source>
        <dbReference type="Pfam" id="PF00155"/>
    </source>
</evidence>
<evidence type="ECO:0000256" key="4">
    <source>
        <dbReference type="ARBA" id="ARBA00022679"/>
    </source>
</evidence>
<comment type="cofactor">
    <cofactor evidence="1">
        <name>pyridoxal 5'-phosphate</name>
        <dbReference type="ChEBI" id="CHEBI:597326"/>
    </cofactor>
</comment>
<dbReference type="OrthoDB" id="1732682at2759"/>
<dbReference type="AlphaFoldDB" id="A0A812Q045"/>
<accession>A0A812Q045</accession>
<feature type="domain" description="Aminotransferase class I/classII large" evidence="7">
    <location>
        <begin position="91"/>
        <end position="210"/>
    </location>
</feature>
<evidence type="ECO:0000256" key="1">
    <source>
        <dbReference type="ARBA" id="ARBA00001933"/>
    </source>
</evidence>
<keyword evidence="5" id="KW-0663">Pyridoxal phosphate</keyword>
<evidence type="ECO:0000256" key="2">
    <source>
        <dbReference type="ARBA" id="ARBA00011738"/>
    </source>
</evidence>
<dbReference type="InterPro" id="IPR015424">
    <property type="entry name" value="PyrdxlP-dep_Trfase"/>
</dbReference>
<dbReference type="Pfam" id="PF00155">
    <property type="entry name" value="Aminotran_1_2"/>
    <property type="match status" value="1"/>
</dbReference>
<evidence type="ECO:0000256" key="3">
    <source>
        <dbReference type="ARBA" id="ARBA00022576"/>
    </source>
</evidence>
<evidence type="ECO:0000256" key="5">
    <source>
        <dbReference type="ARBA" id="ARBA00022898"/>
    </source>
</evidence>
<sequence length="225" mass="24733">VAEFMLKRCSAARRIVCGLRSGFHAYMMHSDKAFLFNAQQRDGFPADPKAIYLTTGASEGVTLGLVSQFLFIFGGFSVLGASVIVEVRAAGSDICVDFTELQQAAADAFTDGTKLRAITVINPGNPVGAVLDREDIVMIINFATEQKLVILADEVYQANVYAEGKKFHSFKKVLRELQAEDQMRYKETQLISFHSTSKGIIGECGQRGGYMEYVGLPRICLLQAR</sequence>
<dbReference type="GO" id="GO:0042853">
    <property type="term" value="P:L-alanine catabolic process"/>
    <property type="evidence" value="ECO:0007669"/>
    <property type="project" value="UniProtKB-UniPathway"/>
</dbReference>
<dbReference type="UniPathway" id="UPA00528">
    <property type="reaction ID" value="UER00586"/>
</dbReference>
<protein>
    <submittedName>
        <fullName evidence="8">GGAT1 protein</fullName>
    </submittedName>
</protein>
<dbReference type="InterPro" id="IPR015421">
    <property type="entry name" value="PyrdxlP-dep_Trfase_major"/>
</dbReference>
<name>A0A812Q045_SYMPI</name>
<dbReference type="PANTHER" id="PTHR11751:SF29">
    <property type="entry name" value="ALANINE TRANSAMINASE"/>
    <property type="match status" value="1"/>
</dbReference>
<organism evidence="8 9">
    <name type="scientific">Symbiodinium pilosum</name>
    <name type="common">Dinoflagellate</name>
    <dbReference type="NCBI Taxonomy" id="2952"/>
    <lineage>
        <taxon>Eukaryota</taxon>
        <taxon>Sar</taxon>
        <taxon>Alveolata</taxon>
        <taxon>Dinophyceae</taxon>
        <taxon>Suessiales</taxon>
        <taxon>Symbiodiniaceae</taxon>
        <taxon>Symbiodinium</taxon>
    </lineage>
</organism>
<dbReference type="SUPFAM" id="SSF53383">
    <property type="entry name" value="PLP-dependent transferases"/>
    <property type="match status" value="1"/>
</dbReference>
<evidence type="ECO:0000313" key="8">
    <source>
        <dbReference type="EMBL" id="CAE7385493.1"/>
    </source>
</evidence>
<gene>
    <name evidence="8" type="primary">GGAT1</name>
    <name evidence="8" type="ORF">SPIL2461_LOCUS9428</name>
</gene>
<keyword evidence="9" id="KW-1185">Reference proteome</keyword>
<evidence type="ECO:0000313" key="9">
    <source>
        <dbReference type="Proteomes" id="UP000649617"/>
    </source>
</evidence>
<keyword evidence="3" id="KW-0032">Aminotransferase</keyword>
<keyword evidence="4" id="KW-0808">Transferase</keyword>
<feature type="non-terminal residue" evidence="8">
    <location>
        <position position="1"/>
    </location>
</feature>
<dbReference type="GO" id="GO:0008483">
    <property type="term" value="F:transaminase activity"/>
    <property type="evidence" value="ECO:0007669"/>
    <property type="project" value="UniProtKB-KW"/>
</dbReference>
<dbReference type="Proteomes" id="UP000649617">
    <property type="component" value="Unassembled WGS sequence"/>
</dbReference>
<dbReference type="PANTHER" id="PTHR11751">
    <property type="entry name" value="ALANINE AMINOTRANSFERASE"/>
    <property type="match status" value="1"/>
</dbReference>
<evidence type="ECO:0000256" key="6">
    <source>
        <dbReference type="ARBA" id="ARBA00025785"/>
    </source>
</evidence>
<reference evidence="8" key="1">
    <citation type="submission" date="2021-02" db="EMBL/GenBank/DDBJ databases">
        <authorList>
            <person name="Dougan E. K."/>
            <person name="Rhodes N."/>
            <person name="Thang M."/>
            <person name="Chan C."/>
        </authorList>
    </citation>
    <scope>NUCLEOTIDE SEQUENCE</scope>
</reference>
<comment type="subunit">
    <text evidence="2">Homodimer.</text>
</comment>
<comment type="similarity">
    <text evidence="6">Belongs to the class-I pyridoxal-phosphate-dependent aminotransferase family. Alanine aminotransferase subfamily.</text>
</comment>
<dbReference type="InterPro" id="IPR004839">
    <property type="entry name" value="Aminotransferase_I/II_large"/>
</dbReference>
<proteinExistence type="inferred from homology"/>
<dbReference type="GO" id="GO:0030170">
    <property type="term" value="F:pyridoxal phosphate binding"/>
    <property type="evidence" value="ECO:0007669"/>
    <property type="project" value="InterPro"/>
</dbReference>